<organism evidence="1">
    <name type="scientific">viral metagenome</name>
    <dbReference type="NCBI Taxonomy" id="1070528"/>
    <lineage>
        <taxon>unclassified sequences</taxon>
        <taxon>metagenomes</taxon>
        <taxon>organismal metagenomes</taxon>
    </lineage>
</organism>
<protein>
    <submittedName>
        <fullName evidence="1">Uncharacterized protein</fullName>
    </submittedName>
</protein>
<proteinExistence type="predicted"/>
<evidence type="ECO:0000313" key="1">
    <source>
        <dbReference type="EMBL" id="QHS78469.1"/>
    </source>
</evidence>
<reference evidence="1" key="1">
    <citation type="journal article" date="2020" name="Nature">
        <title>Giant virus diversity and host interactions through global metagenomics.</title>
        <authorList>
            <person name="Schulz F."/>
            <person name="Roux S."/>
            <person name="Paez-Espino D."/>
            <person name="Jungbluth S."/>
            <person name="Walsh D.A."/>
            <person name="Denef V.J."/>
            <person name="McMahon K.D."/>
            <person name="Konstantinidis K.T."/>
            <person name="Eloe-Fadrosh E.A."/>
            <person name="Kyrpides N.C."/>
            <person name="Woyke T."/>
        </authorList>
    </citation>
    <scope>NUCLEOTIDE SEQUENCE</scope>
    <source>
        <strain evidence="1">GVMAG-S-1021933-23</strain>
    </source>
</reference>
<sequence length="141" mass="16713">MLFLPEGKDTLPKSKVRIEFKTKSNIKICSIRINTFSEDIIYLKVLSFSWKNNPQDGHDYTRICNLKFITESGFYKTEDFLFTYDPKVYEEICEYITDQYSIENENLNKKIEMLEEFISCRPGGDDYLLAKQNFEDLQKLS</sequence>
<dbReference type="EMBL" id="MN740597">
    <property type="protein sequence ID" value="QHS78469.1"/>
    <property type="molecule type" value="Genomic_DNA"/>
</dbReference>
<dbReference type="AlphaFoldDB" id="A0A6C0AFB8"/>
<accession>A0A6C0AFB8</accession>
<name>A0A6C0AFB8_9ZZZZ</name>